<evidence type="ECO:0000313" key="2">
    <source>
        <dbReference type="Proteomes" id="UP000005850"/>
    </source>
</evidence>
<organism evidence="1 2">
    <name type="scientific">Brevibacillus laterosporus LMG 15441</name>
    <dbReference type="NCBI Taxonomy" id="1042163"/>
    <lineage>
        <taxon>Bacteria</taxon>
        <taxon>Bacillati</taxon>
        <taxon>Bacillota</taxon>
        <taxon>Bacilli</taxon>
        <taxon>Bacillales</taxon>
        <taxon>Paenibacillaceae</taxon>
        <taxon>Brevibacillus</taxon>
    </lineage>
</organism>
<keyword evidence="2" id="KW-1185">Reference proteome</keyword>
<proteinExistence type="predicted"/>
<dbReference type="HOGENOM" id="CLU_2582829_0_0_9"/>
<dbReference type="EMBL" id="CP007806">
    <property type="protein sequence ID" value="AIG26593.1"/>
    <property type="molecule type" value="Genomic_DNA"/>
</dbReference>
<dbReference type="Proteomes" id="UP000005850">
    <property type="component" value="Chromosome"/>
</dbReference>
<protein>
    <submittedName>
        <fullName evidence="1">Uncharacterized protein</fullName>
    </submittedName>
</protein>
<name>A0A075R610_BRELA</name>
<evidence type="ECO:0000313" key="1">
    <source>
        <dbReference type="EMBL" id="AIG26593.1"/>
    </source>
</evidence>
<gene>
    <name evidence="1" type="ORF">BRLA_c022720</name>
</gene>
<sequence length="80" mass="9334">MFKSILSACKRMTDLNYTKQDAIKISAKKFKVTQKEIKKYVDLLGIESKRYIESKKTFLTKDNANFGHREQEVTQDINVS</sequence>
<reference evidence="1 2" key="1">
    <citation type="journal article" date="2011" name="J. Bacteriol.">
        <title>Genome sequence of Brevibacillus laterosporus LMG 15441, a pathogen of invertebrates.</title>
        <authorList>
            <person name="Djukic M."/>
            <person name="Poehlein A."/>
            <person name="Thurmer A."/>
            <person name="Daniel R."/>
        </authorList>
    </citation>
    <scope>NUCLEOTIDE SEQUENCE [LARGE SCALE GENOMIC DNA]</scope>
    <source>
        <strain evidence="1 2">LMG 15441</strain>
    </source>
</reference>
<accession>A0A075R610</accession>
<dbReference type="AlphaFoldDB" id="A0A075R610"/>
<dbReference type="KEGG" id="blr:BRLA_c022720"/>